<evidence type="ECO:0000256" key="1">
    <source>
        <dbReference type="SAM" id="Phobius"/>
    </source>
</evidence>
<keyword evidence="2" id="KW-0732">Signal</keyword>
<keyword evidence="1" id="KW-0812">Transmembrane</keyword>
<dbReference type="AlphaFoldDB" id="A0A3S0SU03"/>
<keyword evidence="1" id="KW-1133">Transmembrane helix</keyword>
<name>A0A3S0SU03_9HYPH</name>
<dbReference type="OrthoDB" id="8355034at2"/>
<sequence>MTVRNLGLLAALLLAASAQAPLAQAQDSDTRQVEGGGYQKSAAGVDYSAQCLQNGLRCTLVYGDASAKAEPASNTSNTTSSSSPQREPLTIPREAVISGPLAVVIVFVGLILAVAAWLHFGNSGVLLSSAPRDIKRRHGEAPESWRTSAAEGEEKPSDFLQRIAAMADRRQALVLLLRHCLLHAADITGTRLYRSDTERAVFARLPETMPDRDRLENLLAAVELVHYGGRTVTDSHFGVILGAARNVLSVGRLAHA</sequence>
<reference evidence="4" key="1">
    <citation type="submission" date="2018-11" db="EMBL/GenBank/DDBJ databases">
        <title>Rhizobium chutanense sp. nov., isolated from root nodules of Phaseolus vulgaris in China.</title>
        <authorList>
            <person name="Huo Y."/>
        </authorList>
    </citation>
    <scope>NUCLEOTIDE SEQUENCE [LARGE SCALE GENOMIC DNA]</scope>
    <source>
        <strain evidence="4">CCBAU 65647</strain>
    </source>
</reference>
<evidence type="ECO:0000313" key="3">
    <source>
        <dbReference type="EMBL" id="RUM27040.1"/>
    </source>
</evidence>
<feature type="chain" id="PRO_5018568452" description="DUF4129 domain-containing protein" evidence="2">
    <location>
        <begin position="26"/>
        <end position="256"/>
    </location>
</feature>
<dbReference type="RefSeq" id="WP_126919024.1">
    <property type="nucleotide sequence ID" value="NZ_ML133686.1"/>
</dbReference>
<keyword evidence="4" id="KW-1185">Reference proteome</keyword>
<proteinExistence type="predicted"/>
<gene>
    <name evidence="3" type="ORF">EFQ99_02215</name>
</gene>
<protein>
    <recommendedName>
        <fullName evidence="5">DUF4129 domain-containing protein</fullName>
    </recommendedName>
</protein>
<evidence type="ECO:0008006" key="5">
    <source>
        <dbReference type="Google" id="ProtNLM"/>
    </source>
</evidence>
<comment type="caution">
    <text evidence="3">The sequence shown here is derived from an EMBL/GenBank/DDBJ whole genome shotgun (WGS) entry which is preliminary data.</text>
</comment>
<organism evidence="3 4">
    <name type="scientific">Rhizobium vallis</name>
    <dbReference type="NCBI Taxonomy" id="634290"/>
    <lineage>
        <taxon>Bacteria</taxon>
        <taxon>Pseudomonadati</taxon>
        <taxon>Pseudomonadota</taxon>
        <taxon>Alphaproteobacteria</taxon>
        <taxon>Hyphomicrobiales</taxon>
        <taxon>Rhizobiaceae</taxon>
        <taxon>Rhizobium/Agrobacterium group</taxon>
        <taxon>Rhizobium</taxon>
    </lineage>
</organism>
<keyword evidence="1" id="KW-0472">Membrane</keyword>
<feature type="signal peptide" evidence="2">
    <location>
        <begin position="1"/>
        <end position="25"/>
    </location>
</feature>
<evidence type="ECO:0000256" key="2">
    <source>
        <dbReference type="SAM" id="SignalP"/>
    </source>
</evidence>
<feature type="transmembrane region" description="Helical" evidence="1">
    <location>
        <begin position="101"/>
        <end position="127"/>
    </location>
</feature>
<accession>A0A3S0SU03</accession>
<dbReference type="Proteomes" id="UP000278823">
    <property type="component" value="Unassembled WGS sequence"/>
</dbReference>
<evidence type="ECO:0000313" key="4">
    <source>
        <dbReference type="Proteomes" id="UP000278823"/>
    </source>
</evidence>
<dbReference type="EMBL" id="RJTH01000001">
    <property type="protein sequence ID" value="RUM27040.1"/>
    <property type="molecule type" value="Genomic_DNA"/>
</dbReference>